<comment type="caution">
    <text evidence="5">The sequence shown here is derived from an EMBL/GenBank/DDBJ whole genome shotgun (WGS) entry which is preliminary data.</text>
</comment>
<dbReference type="InterPro" id="IPR018062">
    <property type="entry name" value="HTH_AraC-typ_CS"/>
</dbReference>
<dbReference type="Gene3D" id="1.10.10.60">
    <property type="entry name" value="Homeodomain-like"/>
    <property type="match status" value="1"/>
</dbReference>
<dbReference type="Proteomes" id="UP000318199">
    <property type="component" value="Unassembled WGS sequence"/>
</dbReference>
<dbReference type="Pfam" id="PF12833">
    <property type="entry name" value="HTH_18"/>
    <property type="match status" value="1"/>
</dbReference>
<dbReference type="AlphaFoldDB" id="A0A562ZK87"/>
<reference evidence="5 6" key="1">
    <citation type="submission" date="2019-07" db="EMBL/GenBank/DDBJ databases">
        <title>Caenimonas sedimenti sp. nov., isolated from activated sludge.</title>
        <authorList>
            <person name="Xu J."/>
        </authorList>
    </citation>
    <scope>NUCLEOTIDE SEQUENCE [LARGE SCALE GENOMIC DNA]</scope>
    <source>
        <strain evidence="5 6">HX-9-20</strain>
    </source>
</reference>
<evidence type="ECO:0000313" key="6">
    <source>
        <dbReference type="Proteomes" id="UP000318199"/>
    </source>
</evidence>
<evidence type="ECO:0000256" key="1">
    <source>
        <dbReference type="ARBA" id="ARBA00023015"/>
    </source>
</evidence>
<dbReference type="EMBL" id="VOBQ01000018">
    <property type="protein sequence ID" value="TWO68728.1"/>
    <property type="molecule type" value="Genomic_DNA"/>
</dbReference>
<evidence type="ECO:0000256" key="3">
    <source>
        <dbReference type="ARBA" id="ARBA00023163"/>
    </source>
</evidence>
<evidence type="ECO:0000259" key="4">
    <source>
        <dbReference type="PROSITE" id="PS01124"/>
    </source>
</evidence>
<gene>
    <name evidence="5" type="ORF">FN976_22315</name>
</gene>
<dbReference type="GO" id="GO:0003700">
    <property type="term" value="F:DNA-binding transcription factor activity"/>
    <property type="evidence" value="ECO:0007669"/>
    <property type="project" value="InterPro"/>
</dbReference>
<dbReference type="InterPro" id="IPR009057">
    <property type="entry name" value="Homeodomain-like_sf"/>
</dbReference>
<feature type="domain" description="HTH araC/xylS-type" evidence="4">
    <location>
        <begin position="199"/>
        <end position="298"/>
    </location>
</feature>
<keyword evidence="3" id="KW-0804">Transcription</keyword>
<keyword evidence="1" id="KW-0805">Transcription regulation</keyword>
<dbReference type="InterPro" id="IPR018060">
    <property type="entry name" value="HTH_AraC"/>
</dbReference>
<keyword evidence="6" id="KW-1185">Reference proteome</keyword>
<dbReference type="PROSITE" id="PS00041">
    <property type="entry name" value="HTH_ARAC_FAMILY_1"/>
    <property type="match status" value="1"/>
</dbReference>
<dbReference type="SUPFAM" id="SSF46689">
    <property type="entry name" value="Homeodomain-like"/>
    <property type="match status" value="1"/>
</dbReference>
<evidence type="ECO:0000256" key="2">
    <source>
        <dbReference type="ARBA" id="ARBA00023125"/>
    </source>
</evidence>
<dbReference type="InterPro" id="IPR050204">
    <property type="entry name" value="AraC_XylS_family_regulators"/>
</dbReference>
<dbReference type="PROSITE" id="PS01124">
    <property type="entry name" value="HTH_ARAC_FAMILY_2"/>
    <property type="match status" value="1"/>
</dbReference>
<accession>A0A562ZK87</accession>
<dbReference type="SMART" id="SM00342">
    <property type="entry name" value="HTH_ARAC"/>
    <property type="match status" value="1"/>
</dbReference>
<keyword evidence="2" id="KW-0238">DNA-binding</keyword>
<proteinExistence type="predicted"/>
<evidence type="ECO:0000313" key="5">
    <source>
        <dbReference type="EMBL" id="TWO68728.1"/>
    </source>
</evidence>
<sequence length="301" mass="32813">MRDAAYDLFNLEADLDGAEPERVYADLRLRRGPAVSMVEVCTSWSIVRRTRARASASPTDHLLLYRIAEGGSTFRNARGEQFLTRPGSIVVGSQASAYTAAPAPGRHWKFRTLRIDAGRLPQVVDRVRRTGFQLLPEAGQIAALASEYLAGLEGRLAAMSPDELDPALQALDTLLAASLGAPADVLEDAGRAVHAARIASARGYIERLVSNPHLTPEHVGRHLGISARQVHRIFAREGLSVTLEIRRLRVARAQAMLMREPARSVTDIALACGFDSLATFYRSFRAVAGMTATEWRCEGTA</sequence>
<name>A0A562ZK87_9BURK</name>
<protein>
    <submittedName>
        <fullName evidence="5">Helix-turn-helix domain-containing protein</fullName>
    </submittedName>
</protein>
<dbReference type="GO" id="GO:0043565">
    <property type="term" value="F:sequence-specific DNA binding"/>
    <property type="evidence" value="ECO:0007669"/>
    <property type="project" value="InterPro"/>
</dbReference>
<dbReference type="PANTHER" id="PTHR46796">
    <property type="entry name" value="HTH-TYPE TRANSCRIPTIONAL ACTIVATOR RHAS-RELATED"/>
    <property type="match status" value="1"/>
</dbReference>
<organism evidence="5 6">
    <name type="scientific">Caenimonas sedimenti</name>
    <dbReference type="NCBI Taxonomy" id="2596921"/>
    <lineage>
        <taxon>Bacteria</taxon>
        <taxon>Pseudomonadati</taxon>
        <taxon>Pseudomonadota</taxon>
        <taxon>Betaproteobacteria</taxon>
        <taxon>Burkholderiales</taxon>
        <taxon>Comamonadaceae</taxon>
        <taxon>Caenimonas</taxon>
    </lineage>
</organism>